<dbReference type="EMBL" id="VOSL01000044">
    <property type="protein sequence ID" value="TXD36407.1"/>
    <property type="molecule type" value="Genomic_DNA"/>
</dbReference>
<dbReference type="Gene3D" id="3.40.50.1100">
    <property type="match status" value="2"/>
</dbReference>
<dbReference type="AlphaFoldDB" id="A0A5C6XCB8"/>
<name>A0A5C6XCB8_9DELT</name>
<comment type="similarity">
    <text evidence="2">Belongs to the ACC deaminase/D-cysteine desulfhydrase family.</text>
</comment>
<dbReference type="Proteomes" id="UP000321046">
    <property type="component" value="Unassembled WGS sequence"/>
</dbReference>
<comment type="caution">
    <text evidence="7">The sequence shown here is derived from an EMBL/GenBank/DDBJ whole genome shotgun (WGS) entry which is preliminary data.</text>
</comment>
<dbReference type="InterPro" id="IPR036052">
    <property type="entry name" value="TrpB-like_PALP_sf"/>
</dbReference>
<keyword evidence="3 5" id="KW-0663">Pyridoxal phosphate</keyword>
<evidence type="ECO:0000256" key="2">
    <source>
        <dbReference type="ARBA" id="ARBA00008639"/>
    </source>
</evidence>
<sequence>MGRSMNDLEIFERYPATRALGHVRLGNLPTPIEAYSALADDVGVGELWVKRDDLTGSLYGGNKVRKLEFILADALAGGHERVWTVGALGSHHVLATALYAREVGLEPHALHFPQPMTAHVLEVLRALSTTQPVLTPVESKNGLPFAMAKTHIREWLSRDKNPYYIPGGGSSPLGVVGYVNAALELARQIEDGECPEPDAIYVAAGTCGTLAGLILGAHLAGLRSRIVGVRVVDKVVCNAPLTAHMANKTSQLIRDAGGPDLPKICASDVTLLDDFFGEGYGEETPEGLRVMEVVAEHTDLELEPTYTAKTFAALAAHAESLADKRVLYWHTLSGADLSPLIARANIDRDLPPSYRALFDTPLPR</sequence>
<evidence type="ECO:0000313" key="8">
    <source>
        <dbReference type="Proteomes" id="UP000321046"/>
    </source>
</evidence>
<dbReference type="GO" id="GO:0019148">
    <property type="term" value="F:D-cysteine desulfhydrase activity"/>
    <property type="evidence" value="ECO:0007669"/>
    <property type="project" value="TreeGrafter"/>
</dbReference>
<dbReference type="PANTHER" id="PTHR43780">
    <property type="entry name" value="1-AMINOCYCLOPROPANE-1-CARBOXYLATE DEAMINASE-RELATED"/>
    <property type="match status" value="1"/>
</dbReference>
<feature type="modified residue" description="N6-(pyridoxal phosphate)lysine" evidence="5">
    <location>
        <position position="63"/>
    </location>
</feature>
<evidence type="ECO:0000256" key="4">
    <source>
        <dbReference type="PIRSR" id="PIRSR006278-1"/>
    </source>
</evidence>
<dbReference type="SUPFAM" id="SSF53686">
    <property type="entry name" value="Tryptophan synthase beta subunit-like PLP-dependent enzymes"/>
    <property type="match status" value="1"/>
</dbReference>
<evidence type="ECO:0000313" key="7">
    <source>
        <dbReference type="EMBL" id="TXD36407.1"/>
    </source>
</evidence>
<organism evidence="7 8">
    <name type="scientific">Lujinxingia vulgaris</name>
    <dbReference type="NCBI Taxonomy" id="2600176"/>
    <lineage>
        <taxon>Bacteria</taxon>
        <taxon>Deltaproteobacteria</taxon>
        <taxon>Bradymonadales</taxon>
        <taxon>Lujinxingiaceae</taxon>
        <taxon>Lujinxingia</taxon>
    </lineage>
</organism>
<evidence type="ECO:0000256" key="3">
    <source>
        <dbReference type="ARBA" id="ARBA00022898"/>
    </source>
</evidence>
<feature type="domain" description="Tryptophan synthase beta chain-like PALP" evidence="6">
    <location>
        <begin position="24"/>
        <end position="331"/>
    </location>
</feature>
<dbReference type="OrthoDB" id="9801249at2"/>
<comment type="cofactor">
    <cofactor evidence="1">
        <name>pyridoxal 5'-phosphate</name>
        <dbReference type="ChEBI" id="CHEBI:597326"/>
    </cofactor>
</comment>
<dbReference type="PANTHER" id="PTHR43780:SF2">
    <property type="entry name" value="1-AMINOCYCLOPROPANE-1-CARBOXYLATE DEAMINASE-RELATED"/>
    <property type="match status" value="1"/>
</dbReference>
<dbReference type="PIRSF" id="PIRSF006278">
    <property type="entry name" value="ACCD_DCysDesulf"/>
    <property type="match status" value="1"/>
</dbReference>
<accession>A0A5C6XCB8</accession>
<evidence type="ECO:0000259" key="6">
    <source>
        <dbReference type="Pfam" id="PF00291"/>
    </source>
</evidence>
<proteinExistence type="inferred from homology"/>
<dbReference type="Pfam" id="PF00291">
    <property type="entry name" value="PALP"/>
    <property type="match status" value="1"/>
</dbReference>
<feature type="active site" description="Nucleophile" evidence="4">
    <location>
        <position position="90"/>
    </location>
</feature>
<gene>
    <name evidence="7" type="ORF">FRC96_10025</name>
</gene>
<protein>
    <submittedName>
        <fullName evidence="7">Pyridoxal-phosphate dependent enzyme</fullName>
    </submittedName>
</protein>
<evidence type="ECO:0000256" key="5">
    <source>
        <dbReference type="PIRSR" id="PIRSR006278-2"/>
    </source>
</evidence>
<evidence type="ECO:0000256" key="1">
    <source>
        <dbReference type="ARBA" id="ARBA00001933"/>
    </source>
</evidence>
<dbReference type="InterPro" id="IPR001926">
    <property type="entry name" value="TrpB-like_PALP"/>
</dbReference>
<reference evidence="7 8" key="1">
    <citation type="submission" date="2019-08" db="EMBL/GenBank/DDBJ databases">
        <title>Bradymonadales sp. TMQ2.</title>
        <authorList>
            <person name="Liang Q."/>
        </authorList>
    </citation>
    <scope>NUCLEOTIDE SEQUENCE [LARGE SCALE GENOMIC DNA]</scope>
    <source>
        <strain evidence="7 8">TMQ2</strain>
    </source>
</reference>
<dbReference type="InterPro" id="IPR027278">
    <property type="entry name" value="ACCD_DCysDesulf"/>
</dbReference>